<dbReference type="RefSeq" id="WP_210804932.1">
    <property type="nucleotide sequence ID" value="NZ_JAGQDG010000001.1"/>
</dbReference>
<keyword evidence="3" id="KW-1185">Reference proteome</keyword>
<dbReference type="SUPFAM" id="SSF53756">
    <property type="entry name" value="UDP-Glycosyltransferase/glycogen phosphorylase"/>
    <property type="match status" value="1"/>
</dbReference>
<comment type="caution">
    <text evidence="2">The sequence shown here is derived from an EMBL/GenBank/DDBJ whole genome shotgun (WGS) entry which is preliminary data.</text>
</comment>
<evidence type="ECO:0000313" key="3">
    <source>
        <dbReference type="Proteomes" id="UP000672097"/>
    </source>
</evidence>
<organism evidence="2 3">
    <name type="scientific">Ideonella paludis</name>
    <dbReference type="NCBI Taxonomy" id="1233411"/>
    <lineage>
        <taxon>Bacteria</taxon>
        <taxon>Pseudomonadati</taxon>
        <taxon>Pseudomonadota</taxon>
        <taxon>Betaproteobacteria</taxon>
        <taxon>Burkholderiales</taxon>
        <taxon>Sphaerotilaceae</taxon>
        <taxon>Ideonella</taxon>
    </lineage>
</organism>
<dbReference type="PANTHER" id="PTHR12526">
    <property type="entry name" value="GLYCOSYLTRANSFERASE"/>
    <property type="match status" value="1"/>
</dbReference>
<gene>
    <name evidence="2" type="ORF">KAK11_00100</name>
</gene>
<sequence>MPAQQPQPQGEHAPARQPVVIFTPLPPAKSGIADYSYELLDDLVAAAPDRELVVVSPQARSHTNRAWRAITPDDYNRSTELHNAPTVYQLGNNRDHVFAYNAFLKRPGVVVIHDFNLHYLIEDATLVLGDLAGYRRTMVDEYGEPGGTLADLRQLGYFSESQKLTLSLTGHVLRRATGVIVHSQWVYDRLPAEVKARAVVVPHHFAPQALHYEDLDREEARSRLGLDQDIFTVLALGYITPPKQVQATLAALGMLKKRGLEFRFLIGGERNPSFDIDAHIREHDLVAETTVTGFLKEDDFFHCIRASDLLVNLRYPTVGESSGTLARALVLGLPAIVHNFGPASEYPEGVVRKVPLEPGTPYVLAEAIEALMRQPQARQHLSQRARAHMLQHCSVEGSAQQYARVFERFFPLVPAPAQASPAPA</sequence>
<reference evidence="2 3" key="1">
    <citation type="submission" date="2021-04" db="EMBL/GenBank/DDBJ databases">
        <title>The genome sequence of type strain Ideonella paludis KCTC 32238.</title>
        <authorList>
            <person name="Liu Y."/>
        </authorList>
    </citation>
    <scope>NUCLEOTIDE SEQUENCE [LARGE SCALE GENOMIC DNA]</scope>
    <source>
        <strain evidence="2 3">KCTC 32238</strain>
    </source>
</reference>
<dbReference type="Gene3D" id="3.40.50.2000">
    <property type="entry name" value="Glycogen Phosphorylase B"/>
    <property type="match status" value="2"/>
</dbReference>
<dbReference type="InterPro" id="IPR001296">
    <property type="entry name" value="Glyco_trans_1"/>
</dbReference>
<evidence type="ECO:0000313" key="2">
    <source>
        <dbReference type="EMBL" id="MBQ0933708.1"/>
    </source>
</evidence>
<name>A0ABS5DRD9_9BURK</name>
<dbReference type="Proteomes" id="UP000672097">
    <property type="component" value="Unassembled WGS sequence"/>
</dbReference>
<feature type="domain" description="Glycosyl transferase family 1" evidence="1">
    <location>
        <begin position="216"/>
        <end position="387"/>
    </location>
</feature>
<accession>A0ABS5DRD9</accession>
<dbReference type="EMBL" id="JAGQDG010000001">
    <property type="protein sequence ID" value="MBQ0933708.1"/>
    <property type="molecule type" value="Genomic_DNA"/>
</dbReference>
<dbReference type="PANTHER" id="PTHR12526:SF636">
    <property type="entry name" value="BLL3647 PROTEIN"/>
    <property type="match status" value="1"/>
</dbReference>
<protein>
    <submittedName>
        <fullName evidence="2">Glycosyltransferase</fullName>
    </submittedName>
</protein>
<dbReference type="Pfam" id="PF00534">
    <property type="entry name" value="Glycos_transf_1"/>
    <property type="match status" value="1"/>
</dbReference>
<evidence type="ECO:0000259" key="1">
    <source>
        <dbReference type="Pfam" id="PF00534"/>
    </source>
</evidence>
<proteinExistence type="predicted"/>